<comment type="caution">
    <text evidence="4">The sequence shown here is derived from an EMBL/GenBank/DDBJ whole genome shotgun (WGS) entry which is preliminary data.</text>
</comment>
<keyword evidence="5" id="KW-1185">Reference proteome</keyword>
<dbReference type="InterPro" id="IPR009057">
    <property type="entry name" value="Homeodomain-like_sf"/>
</dbReference>
<gene>
    <name evidence="4" type="ORF">ACFO3F_07390</name>
</gene>
<dbReference type="Proteomes" id="UP001595955">
    <property type="component" value="Unassembled WGS sequence"/>
</dbReference>
<evidence type="ECO:0000256" key="1">
    <source>
        <dbReference type="ARBA" id="ARBA00023125"/>
    </source>
</evidence>
<evidence type="ECO:0000313" key="4">
    <source>
        <dbReference type="EMBL" id="MFC4555068.1"/>
    </source>
</evidence>
<dbReference type="EMBL" id="JBHSGF010000004">
    <property type="protein sequence ID" value="MFC4555068.1"/>
    <property type="molecule type" value="Genomic_DNA"/>
</dbReference>
<evidence type="ECO:0000313" key="5">
    <source>
        <dbReference type="Proteomes" id="UP001595955"/>
    </source>
</evidence>
<dbReference type="Gene3D" id="1.10.357.10">
    <property type="entry name" value="Tetracycline Repressor, domain 2"/>
    <property type="match status" value="1"/>
</dbReference>
<evidence type="ECO:0000256" key="2">
    <source>
        <dbReference type="PROSITE-ProRule" id="PRU00335"/>
    </source>
</evidence>
<proteinExistence type="predicted"/>
<accession>A0ABV9DA65</accession>
<feature type="DNA-binding region" description="H-T-H motif" evidence="2">
    <location>
        <begin position="37"/>
        <end position="56"/>
    </location>
</feature>
<evidence type="ECO:0000259" key="3">
    <source>
        <dbReference type="PROSITE" id="PS50977"/>
    </source>
</evidence>
<organism evidence="4 5">
    <name type="scientific">Georgenia faecalis</name>
    <dbReference type="NCBI Taxonomy" id="2483799"/>
    <lineage>
        <taxon>Bacteria</taxon>
        <taxon>Bacillati</taxon>
        <taxon>Actinomycetota</taxon>
        <taxon>Actinomycetes</taxon>
        <taxon>Micrococcales</taxon>
        <taxon>Bogoriellaceae</taxon>
        <taxon>Georgenia</taxon>
    </lineage>
</organism>
<feature type="domain" description="HTH tetR-type" evidence="3">
    <location>
        <begin position="14"/>
        <end position="74"/>
    </location>
</feature>
<sequence length="195" mass="20923">MYRRAAGSQDPRTLRSRSLLQDALLEILRQSPGATVAVADLTERAGVNRSTFYQHYREVDDLLADALDARAVGAGADLESIPPDAMSGSEPPAAFLAYVEHIAANRVLYRRVLGGQGSPATTERLRRRLVDAIVASLQLRPPPATRTPTIVTASAMAGALLGVLSCWVELMPHVPAREAAGWAWEAVMRAAPDAT</sequence>
<name>A0ABV9DA65_9MICO</name>
<dbReference type="SUPFAM" id="SSF46689">
    <property type="entry name" value="Homeodomain-like"/>
    <property type="match status" value="1"/>
</dbReference>
<dbReference type="RefSeq" id="WP_122824064.1">
    <property type="nucleotide sequence ID" value="NZ_CP033325.1"/>
</dbReference>
<protein>
    <submittedName>
        <fullName evidence="4">TetR/AcrR family transcriptional regulator</fullName>
    </submittedName>
</protein>
<dbReference type="InterPro" id="IPR001647">
    <property type="entry name" value="HTH_TetR"/>
</dbReference>
<keyword evidence="1 2" id="KW-0238">DNA-binding</keyword>
<dbReference type="PROSITE" id="PS50977">
    <property type="entry name" value="HTH_TETR_2"/>
    <property type="match status" value="1"/>
</dbReference>
<reference evidence="5" key="1">
    <citation type="journal article" date="2019" name="Int. J. Syst. Evol. Microbiol.">
        <title>The Global Catalogue of Microorganisms (GCM) 10K type strain sequencing project: providing services to taxonomists for standard genome sequencing and annotation.</title>
        <authorList>
            <consortium name="The Broad Institute Genomics Platform"/>
            <consortium name="The Broad Institute Genome Sequencing Center for Infectious Disease"/>
            <person name="Wu L."/>
            <person name="Ma J."/>
        </authorList>
    </citation>
    <scope>NUCLEOTIDE SEQUENCE [LARGE SCALE GENOMIC DNA]</scope>
    <source>
        <strain evidence="5">JCM 3369</strain>
    </source>
</reference>